<protein>
    <submittedName>
        <fullName evidence="1">Uncharacterized protein</fullName>
    </submittedName>
</protein>
<sequence>MAFSRDEVSLIDWVGGCFGESFTFRLFAIARWDLAYVDLRLKICTLQSPRS</sequence>
<organism evidence="1 2">
    <name type="scientific">Rhodopirellula europaea SH398</name>
    <dbReference type="NCBI Taxonomy" id="1263868"/>
    <lineage>
        <taxon>Bacteria</taxon>
        <taxon>Pseudomonadati</taxon>
        <taxon>Planctomycetota</taxon>
        <taxon>Planctomycetia</taxon>
        <taxon>Pirellulales</taxon>
        <taxon>Pirellulaceae</taxon>
        <taxon>Rhodopirellula</taxon>
    </lineage>
</organism>
<accession>M5S9R2</accession>
<reference evidence="1 2" key="1">
    <citation type="journal article" date="2013" name="Mar. Genomics">
        <title>Expression of sulfatases in Rhodopirellula baltica and the diversity of sulfatases in the genus Rhodopirellula.</title>
        <authorList>
            <person name="Wegner C.E."/>
            <person name="Richter-Heitmann T."/>
            <person name="Klindworth A."/>
            <person name="Klockow C."/>
            <person name="Richter M."/>
            <person name="Achstetter T."/>
            <person name="Glockner F.O."/>
            <person name="Harder J."/>
        </authorList>
    </citation>
    <scope>NUCLEOTIDE SEQUENCE [LARGE SCALE GENOMIC DNA]</scope>
    <source>
        <strain evidence="1 2">SH398</strain>
    </source>
</reference>
<dbReference type="EMBL" id="ANOF01000039">
    <property type="protein sequence ID" value="EMI28363.1"/>
    <property type="molecule type" value="Genomic_DNA"/>
</dbReference>
<dbReference type="AlphaFoldDB" id="M5S9R2"/>
<evidence type="ECO:0000313" key="2">
    <source>
        <dbReference type="Proteomes" id="UP000011996"/>
    </source>
</evidence>
<name>M5S9R2_9BACT</name>
<gene>
    <name evidence="1" type="ORF">RESH_01040</name>
</gene>
<dbReference type="PATRIC" id="fig|1263868.3.peg.1121"/>
<dbReference type="Proteomes" id="UP000011996">
    <property type="component" value="Unassembled WGS sequence"/>
</dbReference>
<evidence type="ECO:0000313" key="1">
    <source>
        <dbReference type="EMBL" id="EMI28363.1"/>
    </source>
</evidence>
<comment type="caution">
    <text evidence="1">The sequence shown here is derived from an EMBL/GenBank/DDBJ whole genome shotgun (WGS) entry which is preliminary data.</text>
</comment>
<proteinExistence type="predicted"/>